<dbReference type="InterPro" id="IPR036852">
    <property type="entry name" value="Peptidase_S8/S53_dom_sf"/>
</dbReference>
<keyword evidence="4 8" id="KW-0732">Signal</keyword>
<keyword evidence="3" id="KW-0645">Protease</keyword>
<dbReference type="InterPro" id="IPR000209">
    <property type="entry name" value="Peptidase_S8/S53_dom"/>
</dbReference>
<evidence type="ECO:0000256" key="5">
    <source>
        <dbReference type="ARBA" id="ARBA00022801"/>
    </source>
</evidence>
<organism evidence="11 12">
    <name type="scientific">Turnera subulata</name>
    <dbReference type="NCBI Taxonomy" id="218843"/>
    <lineage>
        <taxon>Eukaryota</taxon>
        <taxon>Viridiplantae</taxon>
        <taxon>Streptophyta</taxon>
        <taxon>Embryophyta</taxon>
        <taxon>Tracheophyta</taxon>
        <taxon>Spermatophyta</taxon>
        <taxon>Magnoliopsida</taxon>
        <taxon>eudicotyledons</taxon>
        <taxon>Gunneridae</taxon>
        <taxon>Pentapetalae</taxon>
        <taxon>rosids</taxon>
        <taxon>fabids</taxon>
        <taxon>Malpighiales</taxon>
        <taxon>Passifloraceae</taxon>
        <taxon>Turnera</taxon>
    </lineage>
</organism>
<feature type="domain" description="Inhibitor I9" evidence="10">
    <location>
        <begin position="29"/>
        <end position="114"/>
    </location>
</feature>
<dbReference type="AlphaFoldDB" id="A0A9Q0GCF4"/>
<dbReference type="OrthoDB" id="2014869at2759"/>
<evidence type="ECO:0000256" key="1">
    <source>
        <dbReference type="ARBA" id="ARBA00004613"/>
    </source>
</evidence>
<accession>A0A9Q0GCF4</accession>
<evidence type="ECO:0000256" key="3">
    <source>
        <dbReference type="ARBA" id="ARBA00022670"/>
    </source>
</evidence>
<evidence type="ECO:0008006" key="13">
    <source>
        <dbReference type="Google" id="ProtNLM"/>
    </source>
</evidence>
<evidence type="ECO:0000256" key="8">
    <source>
        <dbReference type="SAM" id="SignalP"/>
    </source>
</evidence>
<dbReference type="InterPro" id="IPR037045">
    <property type="entry name" value="S8pro/Inhibitor_I9_sf"/>
</dbReference>
<comment type="caution">
    <text evidence="7">Lacks conserved residue(s) required for the propagation of feature annotation.</text>
</comment>
<sequence>MRFSNSTLQLVLLTTLLLCQIPALAIKKSYVVYLGSHAHGPHLSEADLHAVTNTHHASLGSFLGSTKKARDAIFYFYTRHINGFAAVLEEEEAVEIARHPKVLSVFENQAKKLHTTHSWDFMLLEKNGAIHPNSIWKKARFGEDTIIANLDTGVWPESKSFSDEGYGPVPSRWKGTCQNNVGIPCNRKLIGARYFNKAFIAYNEGFGIDLAGNATYNSGRDYEGHGSHTLSTAGDSFVEGVNVLGQGNGTAKGGSPRARVATYKVCWPHVVGDGECFDADILQAFDTAIHDGVDVISLSVGGDPADYFNDGIAIGSFHAVKHGIVVVSSAGNSGPSPGTVSNVAPWMLTVGASTIDRDFQAIVQLQNGKQLKVHTTYKIHYLLQYFQ</sequence>
<dbReference type="FunFam" id="3.30.70.80:FF:000002">
    <property type="entry name" value="Subtilisin-like protease SBT5.3"/>
    <property type="match status" value="1"/>
</dbReference>
<dbReference type="GO" id="GO:0005576">
    <property type="term" value="C:extracellular region"/>
    <property type="evidence" value="ECO:0007669"/>
    <property type="project" value="UniProtKB-SubCell"/>
</dbReference>
<evidence type="ECO:0000256" key="2">
    <source>
        <dbReference type="ARBA" id="ARBA00011073"/>
    </source>
</evidence>
<evidence type="ECO:0000313" key="11">
    <source>
        <dbReference type="EMBL" id="KAJ4847151.1"/>
    </source>
</evidence>
<evidence type="ECO:0000259" key="9">
    <source>
        <dbReference type="Pfam" id="PF00082"/>
    </source>
</evidence>
<comment type="caution">
    <text evidence="11">The sequence shown here is derived from an EMBL/GenBank/DDBJ whole genome shotgun (WGS) entry which is preliminary data.</text>
</comment>
<dbReference type="Gene3D" id="3.40.50.200">
    <property type="entry name" value="Peptidase S8/S53 domain"/>
    <property type="match status" value="1"/>
</dbReference>
<feature type="chain" id="PRO_5040368360" description="Inhibitor I9 domain-containing protein" evidence="8">
    <location>
        <begin position="26"/>
        <end position="387"/>
    </location>
</feature>
<keyword evidence="6" id="KW-0720">Serine protease</keyword>
<dbReference type="Pfam" id="PF00082">
    <property type="entry name" value="Peptidase_S8"/>
    <property type="match status" value="1"/>
</dbReference>
<reference evidence="11" key="1">
    <citation type="submission" date="2022-02" db="EMBL/GenBank/DDBJ databases">
        <authorList>
            <person name="Henning P.M."/>
            <person name="McCubbin A.G."/>
            <person name="Shore J.S."/>
        </authorList>
    </citation>
    <scope>NUCLEOTIDE SEQUENCE</scope>
    <source>
        <strain evidence="11">F60SS</strain>
        <tissue evidence="11">Leaves</tissue>
    </source>
</reference>
<dbReference type="InterPro" id="IPR010259">
    <property type="entry name" value="S8pro/Inhibitor_I9"/>
</dbReference>
<dbReference type="PANTHER" id="PTHR10795">
    <property type="entry name" value="PROPROTEIN CONVERTASE SUBTILISIN/KEXIN"/>
    <property type="match status" value="1"/>
</dbReference>
<dbReference type="PROSITE" id="PS51892">
    <property type="entry name" value="SUBTILASE"/>
    <property type="match status" value="1"/>
</dbReference>
<dbReference type="SUPFAM" id="SSF52743">
    <property type="entry name" value="Subtilisin-like"/>
    <property type="match status" value="1"/>
</dbReference>
<dbReference type="InterPro" id="IPR034197">
    <property type="entry name" value="Peptidases_S8_3"/>
</dbReference>
<dbReference type="Pfam" id="PF05922">
    <property type="entry name" value="Inhibitor_I9"/>
    <property type="match status" value="1"/>
</dbReference>
<dbReference type="InterPro" id="IPR045051">
    <property type="entry name" value="SBT"/>
</dbReference>
<keyword evidence="5" id="KW-0378">Hydrolase</keyword>
<dbReference type="GO" id="GO:0004252">
    <property type="term" value="F:serine-type endopeptidase activity"/>
    <property type="evidence" value="ECO:0007669"/>
    <property type="project" value="InterPro"/>
</dbReference>
<evidence type="ECO:0000313" key="12">
    <source>
        <dbReference type="Proteomes" id="UP001141552"/>
    </source>
</evidence>
<feature type="domain" description="Peptidase S8/S53" evidence="9">
    <location>
        <begin position="142"/>
        <end position="354"/>
    </location>
</feature>
<gene>
    <name evidence="11" type="ORF">Tsubulata_033680</name>
</gene>
<comment type="similarity">
    <text evidence="2 7">Belongs to the peptidase S8 family.</text>
</comment>
<proteinExistence type="inferred from homology"/>
<feature type="signal peptide" evidence="8">
    <location>
        <begin position="1"/>
        <end position="25"/>
    </location>
</feature>
<reference evidence="11" key="2">
    <citation type="journal article" date="2023" name="Plants (Basel)">
        <title>Annotation of the Turnera subulata (Passifloraceae) Draft Genome Reveals the S-Locus Evolved after the Divergence of Turneroideae from Passifloroideae in a Stepwise Manner.</title>
        <authorList>
            <person name="Henning P.M."/>
            <person name="Roalson E.H."/>
            <person name="Mir W."/>
            <person name="McCubbin A.G."/>
            <person name="Shore J.S."/>
        </authorList>
    </citation>
    <scope>NUCLEOTIDE SEQUENCE</scope>
    <source>
        <strain evidence="11">F60SS</strain>
    </source>
</reference>
<dbReference type="EMBL" id="JAKUCV010001244">
    <property type="protein sequence ID" value="KAJ4847151.1"/>
    <property type="molecule type" value="Genomic_DNA"/>
</dbReference>
<evidence type="ECO:0000259" key="10">
    <source>
        <dbReference type="Pfam" id="PF05922"/>
    </source>
</evidence>
<evidence type="ECO:0000256" key="7">
    <source>
        <dbReference type="PROSITE-ProRule" id="PRU01240"/>
    </source>
</evidence>
<comment type="subcellular location">
    <subcellularLocation>
        <location evidence="1">Secreted</location>
    </subcellularLocation>
</comment>
<name>A0A9Q0GCF4_9ROSI</name>
<keyword evidence="12" id="KW-1185">Reference proteome</keyword>
<dbReference type="Gene3D" id="3.30.70.80">
    <property type="entry name" value="Peptidase S8 propeptide/proteinase inhibitor I9"/>
    <property type="match status" value="1"/>
</dbReference>
<evidence type="ECO:0000256" key="6">
    <source>
        <dbReference type="ARBA" id="ARBA00022825"/>
    </source>
</evidence>
<dbReference type="CDD" id="cd04852">
    <property type="entry name" value="Peptidases_S8_3"/>
    <property type="match status" value="1"/>
</dbReference>
<protein>
    <recommendedName>
        <fullName evidence="13">Inhibitor I9 domain-containing protein</fullName>
    </recommendedName>
</protein>
<dbReference type="Proteomes" id="UP001141552">
    <property type="component" value="Unassembled WGS sequence"/>
</dbReference>
<dbReference type="GO" id="GO:0006508">
    <property type="term" value="P:proteolysis"/>
    <property type="evidence" value="ECO:0007669"/>
    <property type="project" value="UniProtKB-KW"/>
</dbReference>
<evidence type="ECO:0000256" key="4">
    <source>
        <dbReference type="ARBA" id="ARBA00022729"/>
    </source>
</evidence>